<evidence type="ECO:0000313" key="2">
    <source>
        <dbReference type="EMBL" id="KAK1851715.1"/>
    </source>
</evidence>
<sequence length="218" mass="23979">MARQWRSLNSRLGPESVGSRYLFRWVARRMLPLHSHIATPLFLSHLQGICRRLRCTAPGPGTPLTTLREVLSIRGVSVPSLEEELDKLLGLHFSSQRDPTGHNSVRPEGCAVPRTRSRQSAPGKLHYCLPAHTPTTCCACCHPPSTTKKTLDTSLRMHWWAIFDLGPDGSSSQASLPSPAQIPTTIRLDEVIPISPAPVSRFLSDARARPVPTTNTSP</sequence>
<evidence type="ECO:0000313" key="3">
    <source>
        <dbReference type="Proteomes" id="UP001243330"/>
    </source>
</evidence>
<dbReference type="AlphaFoldDB" id="A0AAD9EKD9"/>
<feature type="region of interest" description="Disordered" evidence="1">
    <location>
        <begin position="96"/>
        <end position="118"/>
    </location>
</feature>
<gene>
    <name evidence="2" type="ORF">CCHR01_05602</name>
</gene>
<proteinExistence type="predicted"/>
<organism evidence="2 3">
    <name type="scientific">Colletotrichum chrysophilum</name>
    <dbReference type="NCBI Taxonomy" id="1836956"/>
    <lineage>
        <taxon>Eukaryota</taxon>
        <taxon>Fungi</taxon>
        <taxon>Dikarya</taxon>
        <taxon>Ascomycota</taxon>
        <taxon>Pezizomycotina</taxon>
        <taxon>Sordariomycetes</taxon>
        <taxon>Hypocreomycetidae</taxon>
        <taxon>Glomerellales</taxon>
        <taxon>Glomerellaceae</taxon>
        <taxon>Colletotrichum</taxon>
        <taxon>Colletotrichum gloeosporioides species complex</taxon>
    </lineage>
</organism>
<keyword evidence="3" id="KW-1185">Reference proteome</keyword>
<name>A0AAD9EKD9_9PEZI</name>
<protein>
    <submittedName>
        <fullName evidence="2">Uncharacterized protein</fullName>
    </submittedName>
</protein>
<evidence type="ECO:0000256" key="1">
    <source>
        <dbReference type="SAM" id="MobiDB-lite"/>
    </source>
</evidence>
<reference evidence="2" key="1">
    <citation type="submission" date="2023-01" db="EMBL/GenBank/DDBJ databases">
        <title>Colletotrichum chrysophilum M932 genome sequence.</title>
        <authorList>
            <person name="Baroncelli R."/>
        </authorList>
    </citation>
    <scope>NUCLEOTIDE SEQUENCE</scope>
    <source>
        <strain evidence="2">M932</strain>
    </source>
</reference>
<accession>A0AAD9EKD9</accession>
<dbReference type="EMBL" id="JAQOWY010000090">
    <property type="protein sequence ID" value="KAK1851715.1"/>
    <property type="molecule type" value="Genomic_DNA"/>
</dbReference>
<dbReference type="Proteomes" id="UP001243330">
    <property type="component" value="Unassembled WGS sequence"/>
</dbReference>
<comment type="caution">
    <text evidence="2">The sequence shown here is derived from an EMBL/GenBank/DDBJ whole genome shotgun (WGS) entry which is preliminary data.</text>
</comment>